<organism evidence="1 2">
    <name type="scientific">Roseivirga misakiensis</name>
    <dbReference type="NCBI Taxonomy" id="1563681"/>
    <lineage>
        <taxon>Bacteria</taxon>
        <taxon>Pseudomonadati</taxon>
        <taxon>Bacteroidota</taxon>
        <taxon>Cytophagia</taxon>
        <taxon>Cytophagales</taxon>
        <taxon>Roseivirgaceae</taxon>
        <taxon>Roseivirga</taxon>
    </lineage>
</organism>
<sequence length="935" mass="105512">MMISRFILLTAFFFIGHVSFTQVVEKSHLSTDKDIYAPQDTIWFKGYSFNILNQLSEASLALHVLMVDGEGNKKTNTSWELTDGITDGYLVAPKLEGKYRIIAVTGQMIGSPMEQTFTKDIFVRSEIADEIEVLAFPQFETYIADGENAIDIFTRYSTNNEAPEVKLSYTILSNGQSIKKGRLKTSTEGKVTLNIEKLKKDIGTEFSLLIESDDKRLTKPIKLTVPVAVQSKNIDLQFFPEGGELIAGMVNKVAYKAIDQNGEAFDLKGVILDDKGKMVAASESFYQGMGSFDLLPDTNSSYFFKVTGPVKIDSLYKLPRVEKSGIQLSIKQLSDSSKRYAFVKPTADLHGQKGKFVIAKSDKIISSIEFTFSEQEYWQIASENLGVGVYNLRVTDANDKPIAERLLFANSDSQLDINVQTDKKAYSARELVEAKITVKDKYGLPVQGNFSFAAIDAIRTQSPSPDQPNLLAQILLTSDLRGSIPTPNFYFTSDRKAEAALDLVMLTNGWRRYVPSTIIDSEGLAGSLHKTNRKRKLLTDREVVLTSLKSGGIDYFKVDSSGLFKIPSSYLRAKGDSFLIFSERRNEKDKFSLIPNQDKRIAKDKALFGYTQGVLKAGLQQDLRLYEKAFKLRPDRFQNTLLLNSVVVEGKSLLPDGTCKLEDYHNQWPWYTKTREELNLGDYGIVDLVTQVNPYETVGGFGDAIFSRTKLYGTWPMRVYINCVPIPRIEYRMIRVSSGPAREITQVNTDNADRNGKAVEEQEPWGSTLGPMNSSDYFVREREYNFAKTVNRIDLRNIESISINTTTQILTRMDHEQNVFPILNINTINDQLIYKPIFDMKYFHSTYQHYTIEFYSPVYATEKQKNDPVPDLRTTIFWQANVITDENGQALISYYNADRPNEIKLIVEGVDGYSRLGFGTLKYQVEGGPVTEGGQ</sequence>
<evidence type="ECO:0000313" key="2">
    <source>
        <dbReference type="Proteomes" id="UP000095552"/>
    </source>
</evidence>
<evidence type="ECO:0000313" key="1">
    <source>
        <dbReference type="EMBL" id="OEK05691.1"/>
    </source>
</evidence>
<protein>
    <recommendedName>
        <fullName evidence="3">Macroglobulin domain-containing protein</fullName>
    </recommendedName>
</protein>
<dbReference type="STRING" id="1563681.BFP71_06090"/>
<evidence type="ECO:0008006" key="3">
    <source>
        <dbReference type="Google" id="ProtNLM"/>
    </source>
</evidence>
<reference evidence="1 2" key="1">
    <citation type="submission" date="2016-08" db="EMBL/GenBank/DDBJ databases">
        <title>Draft genome of Fabibacter sp. strain SK-8.</title>
        <authorList>
            <person name="Wong S.-K."/>
            <person name="Hamasaki K."/>
            <person name="Yoshizawa S."/>
        </authorList>
    </citation>
    <scope>NUCLEOTIDE SEQUENCE [LARGE SCALE GENOMIC DNA]</scope>
    <source>
        <strain evidence="1 2">SK-8</strain>
    </source>
</reference>
<dbReference type="Gene3D" id="2.60.40.1930">
    <property type="match status" value="1"/>
</dbReference>
<keyword evidence="2" id="KW-1185">Reference proteome</keyword>
<dbReference type="OrthoDB" id="679547at2"/>
<dbReference type="AlphaFoldDB" id="A0A1E5T2X0"/>
<dbReference type="Proteomes" id="UP000095552">
    <property type="component" value="Unassembled WGS sequence"/>
</dbReference>
<proteinExistence type="predicted"/>
<dbReference type="EMBL" id="MDGQ01000004">
    <property type="protein sequence ID" value="OEK05691.1"/>
    <property type="molecule type" value="Genomic_DNA"/>
</dbReference>
<dbReference type="RefSeq" id="WP_069834609.1">
    <property type="nucleotide sequence ID" value="NZ_MDGQ01000004.1"/>
</dbReference>
<comment type="caution">
    <text evidence="1">The sequence shown here is derived from an EMBL/GenBank/DDBJ whole genome shotgun (WGS) entry which is preliminary data.</text>
</comment>
<name>A0A1E5T2X0_9BACT</name>
<gene>
    <name evidence="1" type="ORF">BFP71_06090</name>
</gene>
<accession>A0A1E5T2X0</accession>